<dbReference type="InterPro" id="IPR019819">
    <property type="entry name" value="Carboxylesterase_B_CS"/>
</dbReference>
<feature type="active site" description="Charge relay system" evidence="3">
    <location>
        <position position="352"/>
    </location>
</feature>
<keyword evidence="4" id="KW-0732">Signal</keyword>
<evidence type="ECO:0000256" key="2">
    <source>
        <dbReference type="ARBA" id="ARBA00022801"/>
    </source>
</evidence>
<comment type="similarity">
    <text evidence="1">Belongs to the type-B carboxylesterase/lipase family.</text>
</comment>
<dbReference type="Gene3D" id="3.40.50.1820">
    <property type="entry name" value="alpha/beta hydrolase"/>
    <property type="match status" value="1"/>
</dbReference>
<dbReference type="PROSITE" id="PS00941">
    <property type="entry name" value="CARBOXYLESTERASE_B_2"/>
    <property type="match status" value="1"/>
</dbReference>
<dbReference type="Proteomes" id="UP001152320">
    <property type="component" value="Chromosome 2"/>
</dbReference>
<evidence type="ECO:0000259" key="5">
    <source>
        <dbReference type="Pfam" id="PF00135"/>
    </source>
</evidence>
<gene>
    <name evidence="6" type="ORF">HOLleu_06676</name>
</gene>
<reference evidence="6" key="1">
    <citation type="submission" date="2021-10" db="EMBL/GenBank/DDBJ databases">
        <title>Tropical sea cucumber genome reveals ecological adaptation and Cuvierian tubules defense mechanism.</title>
        <authorList>
            <person name="Chen T."/>
        </authorList>
    </citation>
    <scope>NUCLEOTIDE SEQUENCE</scope>
    <source>
        <strain evidence="6">Nanhai2018</strain>
        <tissue evidence="6">Muscle</tissue>
    </source>
</reference>
<dbReference type="PRINTS" id="PR00878">
    <property type="entry name" value="CHOLNESTRASE"/>
</dbReference>
<feature type="signal peptide" evidence="4">
    <location>
        <begin position="1"/>
        <end position="22"/>
    </location>
</feature>
<feature type="domain" description="Carboxylesterase type B" evidence="5">
    <location>
        <begin position="30"/>
        <end position="536"/>
    </location>
</feature>
<organism evidence="6 7">
    <name type="scientific">Holothuria leucospilota</name>
    <name type="common">Black long sea cucumber</name>
    <name type="synonym">Mertensiothuria leucospilota</name>
    <dbReference type="NCBI Taxonomy" id="206669"/>
    <lineage>
        <taxon>Eukaryota</taxon>
        <taxon>Metazoa</taxon>
        <taxon>Echinodermata</taxon>
        <taxon>Eleutherozoa</taxon>
        <taxon>Echinozoa</taxon>
        <taxon>Holothuroidea</taxon>
        <taxon>Aspidochirotacea</taxon>
        <taxon>Aspidochirotida</taxon>
        <taxon>Holothuriidae</taxon>
        <taxon>Holothuria</taxon>
    </lineage>
</organism>
<dbReference type="EMBL" id="JAIZAY010000002">
    <property type="protein sequence ID" value="KAJ8047630.1"/>
    <property type="molecule type" value="Genomic_DNA"/>
</dbReference>
<dbReference type="InterPro" id="IPR002018">
    <property type="entry name" value="CarbesteraseB"/>
</dbReference>
<keyword evidence="7" id="KW-1185">Reference proteome</keyword>
<dbReference type="PANTHER" id="PTHR45570:SF2">
    <property type="entry name" value="ACETYLCHOLINESTERASE 1-LIKE"/>
    <property type="match status" value="1"/>
</dbReference>
<dbReference type="InterPro" id="IPR000997">
    <property type="entry name" value="Cholinesterase"/>
</dbReference>
<dbReference type="OrthoDB" id="3200163at2759"/>
<dbReference type="InterPro" id="IPR029058">
    <property type="entry name" value="AB_hydrolase_fold"/>
</dbReference>
<evidence type="ECO:0000256" key="1">
    <source>
        <dbReference type="ARBA" id="ARBA00005964"/>
    </source>
</evidence>
<evidence type="ECO:0000256" key="4">
    <source>
        <dbReference type="SAM" id="SignalP"/>
    </source>
</evidence>
<proteinExistence type="inferred from homology"/>
<keyword evidence="2" id="KW-0378">Hydrolase</keyword>
<name>A0A9Q1CMY0_HOLLE</name>
<dbReference type="AlphaFoldDB" id="A0A9Q1CMY0"/>
<sequence>MAVFHHFLVAVFLLLTPSGSVAFLPFGSNLKVVTEFGEVEGVDLRESYGFLGVPFGKPPVGTLRFTEPQPPDAWNGTLPVKEYPPGCIQECKEPPDGCPLTISEDCLYLNIWTPRSNSSADPHPVFLFMHGGNFRDGGGGVPIYDGRYLAEFADTVVVTINYRLEAFGWLYLGNITDPDSGKQFSLANLGLKDQRLAMKFVHDNIEHFGGDPNRVSMRITISGQSAGAQSVGFHLMSPESDPLFQQAIMFSNPFGLPYKTPEDAIKMADTFSGYMGCDPGDLKCLRSRSAEETLDASQQTTLSLYNPREILQFFEQWHPTVGEGEYPEEILEAFALGQYQTKPIMMGTLTEEGVLFIYLIFTGPLRPIAYRALLRVATVDFYREAIEQYPPVLRGDQRDILSKVTTDYVFMCPTLNVSRIFVANNHPSVYHFVQDAAWSFEEGWTEDFSMCHGRSCHGGDLPYIFRSAPLGNYSFTDRETAMINDMSSYLGNFFHNANPNIPKTDEMRAKQPKKLPYWPKFDQKPGNTYSLLYSLCGSSVISNYGKDICPLLDRFGYYQRAPLNF</sequence>
<evidence type="ECO:0000256" key="3">
    <source>
        <dbReference type="PIRSR" id="PIRSR600997-1"/>
    </source>
</evidence>
<feature type="active site" description="Acyl-ester intermediate" evidence="3">
    <location>
        <position position="225"/>
    </location>
</feature>
<accession>A0A9Q1CMY0</accession>
<feature type="chain" id="PRO_5040397094" evidence="4">
    <location>
        <begin position="23"/>
        <end position="565"/>
    </location>
</feature>
<dbReference type="PANTHER" id="PTHR45570">
    <property type="entry name" value="CARBOXYLIC ESTER HYDROLASE"/>
    <property type="match status" value="1"/>
</dbReference>
<dbReference type="Pfam" id="PF00135">
    <property type="entry name" value="COesterase"/>
    <property type="match status" value="1"/>
</dbReference>
<comment type="caution">
    <text evidence="6">The sequence shown here is derived from an EMBL/GenBank/DDBJ whole genome shotgun (WGS) entry which is preliminary data.</text>
</comment>
<evidence type="ECO:0000313" key="7">
    <source>
        <dbReference type="Proteomes" id="UP001152320"/>
    </source>
</evidence>
<dbReference type="SUPFAM" id="SSF53474">
    <property type="entry name" value="alpha/beta-Hydrolases"/>
    <property type="match status" value="1"/>
</dbReference>
<protein>
    <submittedName>
        <fullName evidence="6">Crystal protein</fullName>
    </submittedName>
</protein>
<evidence type="ECO:0000313" key="6">
    <source>
        <dbReference type="EMBL" id="KAJ8047630.1"/>
    </source>
</evidence>
<dbReference type="GO" id="GO:0004104">
    <property type="term" value="F:cholinesterase activity"/>
    <property type="evidence" value="ECO:0007669"/>
    <property type="project" value="InterPro"/>
</dbReference>
<feature type="active site" description="Charge relay system" evidence="3">
    <location>
        <position position="457"/>
    </location>
</feature>